<dbReference type="EMBL" id="CACVBM020001573">
    <property type="protein sequence ID" value="CAA7054341.1"/>
    <property type="molecule type" value="Genomic_DNA"/>
</dbReference>
<proteinExistence type="predicted"/>
<feature type="region of interest" description="Disordered" evidence="1">
    <location>
        <begin position="1"/>
        <end position="55"/>
    </location>
</feature>
<name>A0A6D2L459_9BRAS</name>
<dbReference type="OrthoDB" id="515863at2759"/>
<protein>
    <submittedName>
        <fullName evidence="2">Uncharacterized protein</fullName>
    </submittedName>
</protein>
<accession>A0A6D2L459</accession>
<evidence type="ECO:0000313" key="3">
    <source>
        <dbReference type="Proteomes" id="UP000467841"/>
    </source>
</evidence>
<sequence>MCGNGKRSSETYRTNVTLEEVNEGKKKINQITESPQNREKGKKHDGEEQQRSPLSLISNTGFRICRPVASFSWPKLPALADTAGDTAPGNNAEFASLPSHGPSSTAHSYPVKLLAAKRPLVLPFPFTINSPQIREIRDDGLASLKREFERLAFKEGRGGEEEELIVMTTPNSCVSSQNDKLKTPAKEMHPHLMKKKCKIEDYGEDKGEAKNSKLAALEKILSSHGKSYGAIRIPWRVRELLTKLALFRLPLLNPEDLLPLFERCLSLKDLELQDVEGIPVDFVLEAATHG</sequence>
<organism evidence="2 3">
    <name type="scientific">Microthlaspi erraticum</name>
    <dbReference type="NCBI Taxonomy" id="1685480"/>
    <lineage>
        <taxon>Eukaryota</taxon>
        <taxon>Viridiplantae</taxon>
        <taxon>Streptophyta</taxon>
        <taxon>Embryophyta</taxon>
        <taxon>Tracheophyta</taxon>
        <taxon>Spermatophyta</taxon>
        <taxon>Magnoliopsida</taxon>
        <taxon>eudicotyledons</taxon>
        <taxon>Gunneridae</taxon>
        <taxon>Pentapetalae</taxon>
        <taxon>rosids</taxon>
        <taxon>malvids</taxon>
        <taxon>Brassicales</taxon>
        <taxon>Brassicaceae</taxon>
        <taxon>Coluteocarpeae</taxon>
        <taxon>Microthlaspi</taxon>
    </lineage>
</organism>
<keyword evidence="3" id="KW-1185">Reference proteome</keyword>
<feature type="compositionally biased region" description="Basic and acidic residues" evidence="1">
    <location>
        <begin position="36"/>
        <end position="50"/>
    </location>
</feature>
<dbReference type="AlphaFoldDB" id="A0A6D2L459"/>
<reference evidence="2" key="1">
    <citation type="submission" date="2020-01" db="EMBL/GenBank/DDBJ databases">
        <authorList>
            <person name="Mishra B."/>
        </authorList>
    </citation>
    <scope>NUCLEOTIDE SEQUENCE [LARGE SCALE GENOMIC DNA]</scope>
</reference>
<comment type="caution">
    <text evidence="2">The sequence shown here is derived from an EMBL/GenBank/DDBJ whole genome shotgun (WGS) entry which is preliminary data.</text>
</comment>
<dbReference type="Proteomes" id="UP000467841">
    <property type="component" value="Unassembled WGS sequence"/>
</dbReference>
<evidence type="ECO:0000256" key="1">
    <source>
        <dbReference type="SAM" id="MobiDB-lite"/>
    </source>
</evidence>
<evidence type="ECO:0000313" key="2">
    <source>
        <dbReference type="EMBL" id="CAA7054341.1"/>
    </source>
</evidence>
<gene>
    <name evidence="2" type="ORF">MERR_LOCUS41577</name>
</gene>